<name>A0ABS8PCA1_9PSEU</name>
<dbReference type="PANTHER" id="PTHR31438">
    <property type="entry name" value="LYSINE N-ACYLTRANSFERASE C17G9.06C-RELATED"/>
    <property type="match status" value="1"/>
</dbReference>
<dbReference type="InterPro" id="IPR000182">
    <property type="entry name" value="GNAT_dom"/>
</dbReference>
<dbReference type="RefSeq" id="WP_230736716.1">
    <property type="nucleotide sequence ID" value="NZ_JAJNDB010000004.1"/>
</dbReference>
<organism evidence="3 4">
    <name type="scientific">Actinomycetospora endophytica</name>
    <dbReference type="NCBI Taxonomy" id="2291215"/>
    <lineage>
        <taxon>Bacteria</taxon>
        <taxon>Bacillati</taxon>
        <taxon>Actinomycetota</taxon>
        <taxon>Actinomycetes</taxon>
        <taxon>Pseudonocardiales</taxon>
        <taxon>Pseudonocardiaceae</taxon>
        <taxon>Actinomycetospora</taxon>
    </lineage>
</organism>
<dbReference type="SUPFAM" id="SSF55729">
    <property type="entry name" value="Acyl-CoA N-acyltransferases (Nat)"/>
    <property type="match status" value="1"/>
</dbReference>
<feature type="domain" description="N-acetyltransferase" evidence="2">
    <location>
        <begin position="3"/>
        <end position="178"/>
    </location>
</feature>
<dbReference type="Proteomes" id="UP001199469">
    <property type="component" value="Unassembled WGS sequence"/>
</dbReference>
<reference evidence="3 4" key="1">
    <citation type="submission" date="2021-11" db="EMBL/GenBank/DDBJ databases">
        <title>Draft genome sequence of Actinomycetospora sp. SF1 isolated from the rhizosphere soil.</title>
        <authorList>
            <person name="Duangmal K."/>
            <person name="Chantavorakit T."/>
        </authorList>
    </citation>
    <scope>NUCLEOTIDE SEQUENCE [LARGE SCALE GENOMIC DNA]</scope>
    <source>
        <strain evidence="3 4">TBRC 5722</strain>
    </source>
</reference>
<sequence length="178" mass="19497">MGITFRPVTRDDFGLIGHWLAQAHVARWWAHETGPEAVERDFGPTVRGEEPNEDLIALDDGRPLGLCQRSFWASYPDEVAEFAPFLLVPPDAMTIDYLVGDPADVGRGRGSALVRALADDTLAGHPTCGQLLVPVAAGNVASQRVLEKAGFVFVTVARVEPDNPVDPPEQRVYRRLRT</sequence>
<gene>
    <name evidence="3" type="ORF">LQ327_19365</name>
</gene>
<accession>A0ABS8PCA1</accession>
<keyword evidence="4" id="KW-1185">Reference proteome</keyword>
<dbReference type="Pfam" id="PF13523">
    <property type="entry name" value="Acetyltransf_8"/>
    <property type="match status" value="1"/>
</dbReference>
<dbReference type="Gene3D" id="3.40.630.30">
    <property type="match status" value="1"/>
</dbReference>
<evidence type="ECO:0000256" key="1">
    <source>
        <dbReference type="ARBA" id="ARBA00023251"/>
    </source>
</evidence>
<evidence type="ECO:0000259" key="2">
    <source>
        <dbReference type="PROSITE" id="PS51186"/>
    </source>
</evidence>
<comment type="caution">
    <text evidence="3">The sequence shown here is derived from an EMBL/GenBank/DDBJ whole genome shotgun (WGS) entry which is preliminary data.</text>
</comment>
<evidence type="ECO:0000313" key="3">
    <source>
        <dbReference type="EMBL" id="MCD2195532.1"/>
    </source>
</evidence>
<keyword evidence="1" id="KW-0046">Antibiotic resistance</keyword>
<dbReference type="PANTHER" id="PTHR31438:SF1">
    <property type="entry name" value="LYSINE N-ACYLTRANSFERASE C17G9.06C-RELATED"/>
    <property type="match status" value="1"/>
</dbReference>
<dbReference type="PROSITE" id="PS51186">
    <property type="entry name" value="GNAT"/>
    <property type="match status" value="1"/>
</dbReference>
<evidence type="ECO:0000313" key="4">
    <source>
        <dbReference type="Proteomes" id="UP001199469"/>
    </source>
</evidence>
<dbReference type="EMBL" id="JAJNDB010000004">
    <property type="protein sequence ID" value="MCD2195532.1"/>
    <property type="molecule type" value="Genomic_DNA"/>
</dbReference>
<proteinExistence type="predicted"/>
<protein>
    <submittedName>
        <fullName evidence="3">Acetyltransferase</fullName>
    </submittedName>
</protein>
<dbReference type="InterPro" id="IPR016181">
    <property type="entry name" value="Acyl_CoA_acyltransferase"/>
</dbReference>